<dbReference type="Proteomes" id="UP000053732">
    <property type="component" value="Unassembled WGS sequence"/>
</dbReference>
<reference evidence="1 2" key="1">
    <citation type="journal article" date="2014" name="Nat. Commun.">
        <title>Multiple recent horizontal transfers of a large genomic region in cheese making fungi.</title>
        <authorList>
            <person name="Cheeseman K."/>
            <person name="Ropars J."/>
            <person name="Renault P."/>
            <person name="Dupont J."/>
            <person name="Gouzy J."/>
            <person name="Branca A."/>
            <person name="Abraham A.L."/>
            <person name="Ceppi M."/>
            <person name="Conseiller E."/>
            <person name="Debuchy R."/>
            <person name="Malagnac F."/>
            <person name="Goarin A."/>
            <person name="Silar P."/>
            <person name="Lacoste S."/>
            <person name="Sallet E."/>
            <person name="Bensimon A."/>
            <person name="Giraud T."/>
            <person name="Brygoo Y."/>
        </authorList>
    </citation>
    <scope>NUCLEOTIDE SEQUENCE [LARGE SCALE GENOMIC DNA]</scope>
    <source>
        <strain evidence="2">FM 013</strain>
    </source>
</reference>
<dbReference type="EMBL" id="HG793146">
    <property type="protein sequence ID" value="CRL24882.1"/>
    <property type="molecule type" value="Genomic_DNA"/>
</dbReference>
<name>A0A0G4PF29_PENC3</name>
<protein>
    <submittedName>
        <fullName evidence="1">Str. FM013</fullName>
    </submittedName>
</protein>
<gene>
    <name evidence="1" type="ORF">PCAMFM013_S013g000125</name>
</gene>
<sequence>MKEVVKHPQCIPWDLHRGATGPSAYAVSWGLWGDGGWEGWGEEEEKRRKGEYHTKGSS</sequence>
<proteinExistence type="predicted"/>
<organism evidence="1 2">
    <name type="scientific">Penicillium camemberti (strain FM 013)</name>
    <dbReference type="NCBI Taxonomy" id="1429867"/>
    <lineage>
        <taxon>Eukaryota</taxon>
        <taxon>Fungi</taxon>
        <taxon>Dikarya</taxon>
        <taxon>Ascomycota</taxon>
        <taxon>Pezizomycotina</taxon>
        <taxon>Eurotiomycetes</taxon>
        <taxon>Eurotiomycetidae</taxon>
        <taxon>Eurotiales</taxon>
        <taxon>Aspergillaceae</taxon>
        <taxon>Penicillium</taxon>
    </lineage>
</organism>
<accession>A0A0G4PF29</accession>
<evidence type="ECO:0000313" key="1">
    <source>
        <dbReference type="EMBL" id="CRL24882.1"/>
    </source>
</evidence>
<dbReference type="AlphaFoldDB" id="A0A0G4PF29"/>
<keyword evidence="2" id="KW-1185">Reference proteome</keyword>
<evidence type="ECO:0000313" key="2">
    <source>
        <dbReference type="Proteomes" id="UP000053732"/>
    </source>
</evidence>